<dbReference type="EC" id="5.3.1.24" evidence="3 9"/>
<dbReference type="Proteomes" id="UP001597458">
    <property type="component" value="Unassembled WGS sequence"/>
</dbReference>
<keyword evidence="12" id="KW-1185">Reference proteome</keyword>
<sequence length="223" mass="25166">MESINYLGWFNMIIKFCGNRSFQDLQLSLNSQATHIGLIFTQKSKRYVAPEQLAGWLPKLENASAKTWVGVFVNPSMGEIMEVLEKVPLDVIQCHGTETPEFLLKVKEDTKKRVWKVIHHAPDSLDRMRKYKGIADGYVIDKKTATAWGGTGLSFEWSYTPLYLEEAKRQKVPCLIAGGINPKNLAHLLDYDPDGIDLASGIETANQKDITLIQQIEEKVLQS</sequence>
<keyword evidence="6 9" id="KW-0822">Tryptophan biosynthesis</keyword>
<evidence type="ECO:0000313" key="12">
    <source>
        <dbReference type="Proteomes" id="UP001597458"/>
    </source>
</evidence>
<keyword evidence="7 9" id="KW-0057">Aromatic amino acid biosynthesis</keyword>
<dbReference type="GO" id="GO:0004640">
    <property type="term" value="F:phosphoribosylanthranilate isomerase activity"/>
    <property type="evidence" value="ECO:0007669"/>
    <property type="project" value="UniProtKB-EC"/>
</dbReference>
<evidence type="ECO:0000256" key="9">
    <source>
        <dbReference type="HAMAP-Rule" id="MF_00135"/>
    </source>
</evidence>
<keyword evidence="8 9" id="KW-0413">Isomerase</keyword>
<comment type="pathway">
    <text evidence="2 9">Amino-acid biosynthesis; L-tryptophan biosynthesis; L-tryptophan from chorismate: step 3/5.</text>
</comment>
<dbReference type="HAMAP" id="MF_00135">
    <property type="entry name" value="PRAI"/>
    <property type="match status" value="1"/>
</dbReference>
<dbReference type="EMBL" id="JBHUMR010000013">
    <property type="protein sequence ID" value="MFD2617639.1"/>
    <property type="molecule type" value="Genomic_DNA"/>
</dbReference>
<evidence type="ECO:0000256" key="6">
    <source>
        <dbReference type="ARBA" id="ARBA00022822"/>
    </source>
</evidence>
<keyword evidence="5 9" id="KW-0028">Amino-acid biosynthesis</keyword>
<reference evidence="12" key="1">
    <citation type="journal article" date="2019" name="Int. J. Syst. Evol. Microbiol.">
        <title>The Global Catalogue of Microorganisms (GCM) 10K type strain sequencing project: providing services to taxonomists for standard genome sequencing and annotation.</title>
        <authorList>
            <consortium name="The Broad Institute Genomics Platform"/>
            <consortium name="The Broad Institute Genome Sequencing Center for Infectious Disease"/>
            <person name="Wu L."/>
            <person name="Ma J."/>
        </authorList>
    </citation>
    <scope>NUCLEOTIDE SEQUENCE [LARGE SCALE GENOMIC DNA]</scope>
    <source>
        <strain evidence="12">TISTR 2241</strain>
    </source>
</reference>
<name>A0ABW5PSI7_9BACI</name>
<evidence type="ECO:0000256" key="8">
    <source>
        <dbReference type="ARBA" id="ARBA00023235"/>
    </source>
</evidence>
<accession>A0ABW5PSI7</accession>
<dbReference type="Gene3D" id="3.20.20.70">
    <property type="entry name" value="Aldolase class I"/>
    <property type="match status" value="1"/>
</dbReference>
<proteinExistence type="inferred from homology"/>
<organism evidence="11 12">
    <name type="scientific">Terrilactibacillus laevilacticus</name>
    <dbReference type="NCBI Taxonomy" id="1380157"/>
    <lineage>
        <taxon>Bacteria</taxon>
        <taxon>Bacillati</taxon>
        <taxon>Bacillota</taxon>
        <taxon>Bacilli</taxon>
        <taxon>Bacillales</taxon>
        <taxon>Bacillaceae</taxon>
        <taxon>Terrilactibacillus</taxon>
    </lineage>
</organism>
<evidence type="ECO:0000256" key="3">
    <source>
        <dbReference type="ARBA" id="ARBA00012572"/>
    </source>
</evidence>
<comment type="catalytic activity">
    <reaction evidence="1 9">
        <text>N-(5-phospho-beta-D-ribosyl)anthranilate = 1-(2-carboxyphenylamino)-1-deoxy-D-ribulose 5-phosphate</text>
        <dbReference type="Rhea" id="RHEA:21540"/>
        <dbReference type="ChEBI" id="CHEBI:18277"/>
        <dbReference type="ChEBI" id="CHEBI:58613"/>
        <dbReference type="EC" id="5.3.1.24"/>
    </reaction>
</comment>
<dbReference type="InterPro" id="IPR013785">
    <property type="entry name" value="Aldolase_TIM"/>
</dbReference>
<evidence type="ECO:0000256" key="1">
    <source>
        <dbReference type="ARBA" id="ARBA00001164"/>
    </source>
</evidence>
<comment type="caution">
    <text evidence="11">The sequence shown here is derived from an EMBL/GenBank/DDBJ whole genome shotgun (WGS) entry which is preliminary data.</text>
</comment>
<comment type="similarity">
    <text evidence="9">Belongs to the TrpF family.</text>
</comment>
<dbReference type="SUPFAM" id="SSF51366">
    <property type="entry name" value="Ribulose-phoshate binding barrel"/>
    <property type="match status" value="1"/>
</dbReference>
<evidence type="ECO:0000256" key="7">
    <source>
        <dbReference type="ARBA" id="ARBA00023141"/>
    </source>
</evidence>
<dbReference type="Pfam" id="PF00697">
    <property type="entry name" value="PRAI"/>
    <property type="match status" value="1"/>
</dbReference>
<dbReference type="NCBIfam" id="NF002301">
    <property type="entry name" value="PRK01222.2-1"/>
    <property type="match status" value="1"/>
</dbReference>
<evidence type="ECO:0000259" key="10">
    <source>
        <dbReference type="Pfam" id="PF00697"/>
    </source>
</evidence>
<protein>
    <recommendedName>
        <fullName evidence="4 9">N-(5'-phosphoribosyl)anthranilate isomerase</fullName>
        <shortName evidence="9">PRAI</shortName>
        <ecNumber evidence="3 9">5.3.1.24</ecNumber>
    </recommendedName>
</protein>
<evidence type="ECO:0000313" key="11">
    <source>
        <dbReference type="EMBL" id="MFD2617639.1"/>
    </source>
</evidence>
<dbReference type="InterPro" id="IPR011060">
    <property type="entry name" value="RibuloseP-bd_barrel"/>
</dbReference>
<dbReference type="RefSeq" id="WP_386081776.1">
    <property type="nucleotide sequence ID" value="NZ_JBHUMR010000013.1"/>
</dbReference>
<dbReference type="CDD" id="cd00405">
    <property type="entry name" value="PRAI"/>
    <property type="match status" value="1"/>
</dbReference>
<evidence type="ECO:0000256" key="5">
    <source>
        <dbReference type="ARBA" id="ARBA00022605"/>
    </source>
</evidence>
<dbReference type="PANTHER" id="PTHR42894:SF1">
    <property type="entry name" value="N-(5'-PHOSPHORIBOSYL)ANTHRANILATE ISOMERASE"/>
    <property type="match status" value="1"/>
</dbReference>
<evidence type="ECO:0000256" key="2">
    <source>
        <dbReference type="ARBA" id="ARBA00004664"/>
    </source>
</evidence>
<dbReference type="InterPro" id="IPR044643">
    <property type="entry name" value="TrpF_fam"/>
</dbReference>
<dbReference type="PANTHER" id="PTHR42894">
    <property type="entry name" value="N-(5'-PHOSPHORIBOSYL)ANTHRANILATE ISOMERASE"/>
    <property type="match status" value="1"/>
</dbReference>
<dbReference type="InterPro" id="IPR001240">
    <property type="entry name" value="PRAI_dom"/>
</dbReference>
<evidence type="ECO:0000256" key="4">
    <source>
        <dbReference type="ARBA" id="ARBA00022272"/>
    </source>
</evidence>
<feature type="domain" description="N-(5'phosphoribosyl) anthranilate isomerase (PRAI)" evidence="10">
    <location>
        <begin position="15"/>
        <end position="218"/>
    </location>
</feature>
<gene>
    <name evidence="9" type="primary">trpF</name>
    <name evidence="11" type="ORF">ACFSTF_10020</name>
</gene>